<dbReference type="GO" id="GO:0030992">
    <property type="term" value="C:intraciliary transport particle B"/>
    <property type="evidence" value="ECO:0007669"/>
    <property type="project" value="TreeGrafter"/>
</dbReference>
<keyword evidence="4" id="KW-0677">Repeat</keyword>
<reference evidence="9 10" key="1">
    <citation type="submission" date="2019-07" db="EMBL/GenBank/DDBJ databases">
        <title>Draft genome assembly of a fouling barnacle, Amphibalanus amphitrite (Darwin, 1854): The first reference genome for Thecostraca.</title>
        <authorList>
            <person name="Kim W."/>
        </authorList>
    </citation>
    <scope>NUCLEOTIDE SEQUENCE [LARGE SCALE GENOMIC DNA]</scope>
    <source>
        <strain evidence="9">SNU_AA5</strain>
        <tissue evidence="9">Soma without cirri and trophi</tissue>
    </source>
</reference>
<evidence type="ECO:0000256" key="8">
    <source>
        <dbReference type="ARBA" id="ARBA00038130"/>
    </source>
</evidence>
<name>A0A6A4X8M3_AMPAM</name>
<accession>A0A6A4X8M3</accession>
<dbReference type="FunFam" id="2.130.10.10:FF:002910">
    <property type="entry name" value="Predicted protein"/>
    <property type="match status" value="1"/>
</dbReference>
<comment type="subcellular location">
    <subcellularLocation>
        <location evidence="1">Cell projection</location>
        <location evidence="1">Cilium</location>
    </subcellularLocation>
</comment>
<sequence length="161" mass="17682">MLLKHLKTILPAQDGAAKITAMTWSYNNVKLAVCTADRVVIMFDENGEKKDKFSTKPIDAKYGKKSYVVKGLAFSPDGTKLAIGQSDNIIFVYKIGEDWGEKKVICNKFVQSAAVTCLIWPLEGPIVFGLADGKVRGANVKSNKSQTLYQTESYVVSLSPK</sequence>
<organism evidence="9 10">
    <name type="scientific">Amphibalanus amphitrite</name>
    <name type="common">Striped barnacle</name>
    <name type="synonym">Balanus amphitrite</name>
    <dbReference type="NCBI Taxonomy" id="1232801"/>
    <lineage>
        <taxon>Eukaryota</taxon>
        <taxon>Metazoa</taxon>
        <taxon>Ecdysozoa</taxon>
        <taxon>Arthropoda</taxon>
        <taxon>Crustacea</taxon>
        <taxon>Multicrustacea</taxon>
        <taxon>Cirripedia</taxon>
        <taxon>Thoracica</taxon>
        <taxon>Thoracicalcarea</taxon>
        <taxon>Balanomorpha</taxon>
        <taxon>Balanoidea</taxon>
        <taxon>Balanidae</taxon>
        <taxon>Amphibalaninae</taxon>
        <taxon>Amphibalanus</taxon>
    </lineage>
</organism>
<dbReference type="OrthoDB" id="2186662at2759"/>
<evidence type="ECO:0000256" key="4">
    <source>
        <dbReference type="ARBA" id="ARBA00022737"/>
    </source>
</evidence>
<comment type="caution">
    <text evidence="9">The sequence shown here is derived from an EMBL/GenBank/DDBJ whole genome shotgun (WGS) entry which is preliminary data.</text>
</comment>
<evidence type="ECO:0000256" key="6">
    <source>
        <dbReference type="ARBA" id="ARBA00023069"/>
    </source>
</evidence>
<dbReference type="InterPro" id="IPR015943">
    <property type="entry name" value="WD40/YVTN_repeat-like_dom_sf"/>
</dbReference>
<comment type="similarity">
    <text evidence="8">Belongs to the IFT172 family.</text>
</comment>
<evidence type="ECO:0000313" key="10">
    <source>
        <dbReference type="Proteomes" id="UP000440578"/>
    </source>
</evidence>
<keyword evidence="2" id="KW-0217">Developmental protein</keyword>
<dbReference type="GO" id="GO:0036064">
    <property type="term" value="C:ciliary basal body"/>
    <property type="evidence" value="ECO:0007669"/>
    <property type="project" value="TreeGrafter"/>
</dbReference>
<evidence type="ECO:0000256" key="7">
    <source>
        <dbReference type="ARBA" id="ARBA00023273"/>
    </source>
</evidence>
<dbReference type="PANTHER" id="PTHR15722">
    <property type="entry name" value="IFT140/172-RELATED"/>
    <property type="match status" value="1"/>
</dbReference>
<evidence type="ECO:0000256" key="5">
    <source>
        <dbReference type="ARBA" id="ARBA00022803"/>
    </source>
</evidence>
<dbReference type="Gene3D" id="2.130.10.10">
    <property type="entry name" value="YVTN repeat-like/Quinoprotein amine dehydrogenase"/>
    <property type="match status" value="1"/>
</dbReference>
<evidence type="ECO:0000256" key="1">
    <source>
        <dbReference type="ARBA" id="ARBA00004138"/>
    </source>
</evidence>
<dbReference type="AlphaFoldDB" id="A0A6A4X8M3"/>
<dbReference type="GO" id="GO:0042073">
    <property type="term" value="P:intraciliary transport"/>
    <property type="evidence" value="ECO:0007669"/>
    <property type="project" value="TreeGrafter"/>
</dbReference>
<dbReference type="SUPFAM" id="SSF50978">
    <property type="entry name" value="WD40 repeat-like"/>
    <property type="match status" value="1"/>
</dbReference>
<keyword evidence="10" id="KW-1185">Reference proteome</keyword>
<proteinExistence type="inferred from homology"/>
<dbReference type="SMART" id="SM00320">
    <property type="entry name" value="WD40"/>
    <property type="match status" value="2"/>
</dbReference>
<dbReference type="GO" id="GO:0005930">
    <property type="term" value="C:axoneme"/>
    <property type="evidence" value="ECO:0007669"/>
    <property type="project" value="TreeGrafter"/>
</dbReference>
<evidence type="ECO:0000256" key="3">
    <source>
        <dbReference type="ARBA" id="ARBA00022574"/>
    </source>
</evidence>
<dbReference type="InterPro" id="IPR001680">
    <property type="entry name" value="WD40_rpt"/>
</dbReference>
<dbReference type="EMBL" id="VIIS01000175">
    <property type="protein sequence ID" value="KAF0312354.1"/>
    <property type="molecule type" value="Genomic_DNA"/>
</dbReference>
<keyword evidence="9" id="KW-0282">Flagellum</keyword>
<keyword evidence="6" id="KW-0969">Cilium</keyword>
<dbReference type="InterPro" id="IPR036322">
    <property type="entry name" value="WD40_repeat_dom_sf"/>
</dbReference>
<evidence type="ECO:0000256" key="2">
    <source>
        <dbReference type="ARBA" id="ARBA00022473"/>
    </source>
</evidence>
<gene>
    <name evidence="9" type="primary">IFT172_1</name>
    <name evidence="9" type="ORF">FJT64_016871</name>
</gene>
<protein>
    <submittedName>
        <fullName evidence="9">Intraflagellar transport protein 172</fullName>
    </submittedName>
</protein>
<keyword evidence="3" id="KW-0853">WD repeat</keyword>
<keyword evidence="5" id="KW-0802">TPR repeat</keyword>
<dbReference type="Pfam" id="PF00400">
    <property type="entry name" value="WD40"/>
    <property type="match status" value="2"/>
</dbReference>
<dbReference type="PANTHER" id="PTHR15722:SF2">
    <property type="entry name" value="INTRAFLAGELLAR TRANSPORT PROTEIN 172 HOMOLOG"/>
    <property type="match status" value="1"/>
</dbReference>
<keyword evidence="7" id="KW-0966">Cell projection</keyword>
<evidence type="ECO:0000313" key="9">
    <source>
        <dbReference type="EMBL" id="KAF0312354.1"/>
    </source>
</evidence>
<dbReference type="Proteomes" id="UP000440578">
    <property type="component" value="Unassembled WGS sequence"/>
</dbReference>